<name>A0ABS7J7T5_9SPHN</name>
<accession>A0ABS7J7T5</accession>
<dbReference type="Pfam" id="PF02911">
    <property type="entry name" value="Formyl_trans_C"/>
    <property type="match status" value="1"/>
</dbReference>
<proteinExistence type="predicted"/>
<dbReference type="Gene3D" id="3.40.50.12230">
    <property type="match status" value="1"/>
</dbReference>
<feature type="domain" description="Formyl transferase C-terminal" evidence="2">
    <location>
        <begin position="205"/>
        <end position="285"/>
    </location>
</feature>
<dbReference type="RefSeq" id="WP_221559038.1">
    <property type="nucleotide sequence ID" value="NZ_JAIGNO010000008.1"/>
</dbReference>
<dbReference type="InterPro" id="IPR002376">
    <property type="entry name" value="Formyl_transf_N"/>
</dbReference>
<dbReference type="InterPro" id="IPR036477">
    <property type="entry name" value="Formyl_transf_N_sf"/>
</dbReference>
<evidence type="ECO:0000259" key="1">
    <source>
        <dbReference type="Pfam" id="PF00551"/>
    </source>
</evidence>
<dbReference type="PANTHER" id="PTHR11138">
    <property type="entry name" value="METHIONYL-TRNA FORMYLTRANSFERASE"/>
    <property type="match status" value="1"/>
</dbReference>
<dbReference type="SUPFAM" id="SSF50486">
    <property type="entry name" value="FMT C-terminal domain-like"/>
    <property type="match status" value="1"/>
</dbReference>
<gene>
    <name evidence="3" type="ORF">K3174_12620</name>
</gene>
<dbReference type="InterPro" id="IPR011034">
    <property type="entry name" value="Formyl_transferase-like_C_sf"/>
</dbReference>
<evidence type="ECO:0000313" key="4">
    <source>
        <dbReference type="Proteomes" id="UP000755104"/>
    </source>
</evidence>
<protein>
    <submittedName>
        <fullName evidence="3">Methionyl-tRNA formyltransferase</fullName>
    </submittedName>
</protein>
<sequence>MLKAALVGCVGSTALAAEILARSPDWSLELVVTLELAAAKRHSDFVDLAGIADAASARLFRTLSSNSAECLQAIVEADVDFIFVIGWSQICRAEFMNLKPDRIIGYHPAALPRLRGRAALPWTILLQEPITAGSLMWLGDDVDNGDLIDQQFFHVAADETAESLYAKHQAALAEMLERSLATIASGQLPRQPQDARYATYAAKRTPADGLIDWNDSAGTIERLVRAVGKPYPGAFTSNGEDRLTIWQSRVLPDSGNYHAMRGQIVERTEEHFTVMTAEGLLKVEVWETVSGRAPLQHAVLGRKQS</sequence>
<dbReference type="Proteomes" id="UP000755104">
    <property type="component" value="Unassembled WGS sequence"/>
</dbReference>
<keyword evidence="4" id="KW-1185">Reference proteome</keyword>
<dbReference type="Pfam" id="PF00551">
    <property type="entry name" value="Formyl_trans_N"/>
    <property type="match status" value="1"/>
</dbReference>
<evidence type="ECO:0000313" key="3">
    <source>
        <dbReference type="EMBL" id="MBX7483377.1"/>
    </source>
</evidence>
<dbReference type="PANTHER" id="PTHR11138:SF5">
    <property type="entry name" value="METHIONYL-TRNA FORMYLTRANSFERASE, MITOCHONDRIAL"/>
    <property type="match status" value="1"/>
</dbReference>
<evidence type="ECO:0000259" key="2">
    <source>
        <dbReference type="Pfam" id="PF02911"/>
    </source>
</evidence>
<comment type="caution">
    <text evidence="3">The sequence shown here is derived from an EMBL/GenBank/DDBJ whole genome shotgun (WGS) entry which is preliminary data.</text>
</comment>
<feature type="domain" description="Formyl transferase N-terminal" evidence="1">
    <location>
        <begin position="56"/>
        <end position="175"/>
    </location>
</feature>
<dbReference type="SUPFAM" id="SSF53328">
    <property type="entry name" value="Formyltransferase"/>
    <property type="match status" value="1"/>
</dbReference>
<dbReference type="EMBL" id="JAIGNO010000008">
    <property type="protein sequence ID" value="MBX7483377.1"/>
    <property type="molecule type" value="Genomic_DNA"/>
</dbReference>
<reference evidence="3 4" key="1">
    <citation type="submission" date="2021-08" db="EMBL/GenBank/DDBJ databases">
        <title>Comparative Genomics Analysis of the Genus Qipengyuania Reveals Extensive Genetic Diversity and Metabolic Versatility, Including the Description of Fifteen Novel Species.</title>
        <authorList>
            <person name="Liu Y."/>
        </authorList>
    </citation>
    <scope>NUCLEOTIDE SEQUENCE [LARGE SCALE GENOMIC DNA]</scope>
    <source>
        <strain evidence="3 4">6D47A</strain>
    </source>
</reference>
<dbReference type="CDD" id="cd08702">
    <property type="entry name" value="Arna_FMT_C"/>
    <property type="match status" value="1"/>
</dbReference>
<organism evidence="3 4">
    <name type="scientific">Qipengyuania qiaonensis</name>
    <dbReference type="NCBI Taxonomy" id="2867240"/>
    <lineage>
        <taxon>Bacteria</taxon>
        <taxon>Pseudomonadati</taxon>
        <taxon>Pseudomonadota</taxon>
        <taxon>Alphaproteobacteria</taxon>
        <taxon>Sphingomonadales</taxon>
        <taxon>Erythrobacteraceae</taxon>
        <taxon>Qipengyuania</taxon>
    </lineage>
</organism>
<dbReference type="InterPro" id="IPR005793">
    <property type="entry name" value="Formyl_trans_C"/>
</dbReference>